<dbReference type="AlphaFoldDB" id="A0A420S8L2"/>
<proteinExistence type="predicted"/>
<feature type="region of interest" description="Disordered" evidence="1">
    <location>
        <begin position="1"/>
        <end position="20"/>
    </location>
</feature>
<protein>
    <submittedName>
        <fullName evidence="2">Uncharacterized protein</fullName>
    </submittedName>
</protein>
<accession>A0A420S8L2</accession>
<gene>
    <name evidence="2" type="ORF">BFJ68_g166</name>
</gene>
<dbReference type="Proteomes" id="UP000285860">
    <property type="component" value="Unassembled WGS sequence"/>
</dbReference>
<reference evidence="2 3" key="1">
    <citation type="journal article" date="2018" name="Sci. Rep.">
        <title>Characterisation of pathogen-specific regions and novel effector candidates in Fusarium oxysporum f. sp. cepae.</title>
        <authorList>
            <person name="Armitage A.D."/>
            <person name="Taylor A."/>
            <person name="Sobczyk M.K."/>
            <person name="Baxter L."/>
            <person name="Greenfield B.P."/>
            <person name="Bates H.J."/>
            <person name="Wilson F."/>
            <person name="Jackson A.C."/>
            <person name="Ott S."/>
            <person name="Harrison R.J."/>
            <person name="Clarkson J.P."/>
        </authorList>
    </citation>
    <scope>NUCLEOTIDE SEQUENCE [LARGE SCALE GENOMIC DNA]</scope>
    <source>
        <strain evidence="2 3">Fo_A28</strain>
    </source>
</reference>
<comment type="caution">
    <text evidence="2">The sequence shown here is derived from an EMBL/GenBank/DDBJ whole genome shotgun (WGS) entry which is preliminary data.</text>
</comment>
<evidence type="ECO:0000256" key="1">
    <source>
        <dbReference type="SAM" id="MobiDB-lite"/>
    </source>
</evidence>
<name>A0A420S8L2_FUSOX</name>
<evidence type="ECO:0000313" key="2">
    <source>
        <dbReference type="EMBL" id="RKL25529.1"/>
    </source>
</evidence>
<sequence>MPTISIAGPDRSRTTSARPRIPETLTFSTPVATDHTSFSRTDLHIPARAVRTDHSFYPQVVKTSSYYAPCTSLREGRP</sequence>
<dbReference type="EMBL" id="MRCY01000001">
    <property type="protein sequence ID" value="RKL25529.1"/>
    <property type="molecule type" value="Genomic_DNA"/>
</dbReference>
<evidence type="ECO:0000313" key="3">
    <source>
        <dbReference type="Proteomes" id="UP000285860"/>
    </source>
</evidence>
<organism evidence="2 3">
    <name type="scientific">Fusarium oxysporum</name>
    <name type="common">Fusarium vascular wilt</name>
    <dbReference type="NCBI Taxonomy" id="5507"/>
    <lineage>
        <taxon>Eukaryota</taxon>
        <taxon>Fungi</taxon>
        <taxon>Dikarya</taxon>
        <taxon>Ascomycota</taxon>
        <taxon>Pezizomycotina</taxon>
        <taxon>Sordariomycetes</taxon>
        <taxon>Hypocreomycetidae</taxon>
        <taxon>Hypocreales</taxon>
        <taxon>Nectriaceae</taxon>
        <taxon>Fusarium</taxon>
        <taxon>Fusarium oxysporum species complex</taxon>
    </lineage>
</organism>